<evidence type="ECO:0000313" key="3">
    <source>
        <dbReference type="Proteomes" id="UP000002221"/>
    </source>
</evidence>
<evidence type="ECO:0000256" key="1">
    <source>
        <dbReference type="SAM" id="Phobius"/>
    </source>
</evidence>
<dbReference type="HOGENOM" id="CLU_2587411_0_0_10"/>
<sequence length="80" mass="8972">MEQQHRPVPIWQWVLIQLAESIPLLNILFMLVLAFLGGVHPCIRNYARAFLLILSAIILLIVIILLIALVQQSDSSAVEA</sequence>
<keyword evidence="1" id="KW-0812">Transmembrane</keyword>
<proteinExistence type="predicted"/>
<accession>D0MDS8</accession>
<feature type="transmembrane region" description="Helical" evidence="1">
    <location>
        <begin position="49"/>
        <end position="70"/>
    </location>
</feature>
<gene>
    <name evidence="2" type="ordered locus">Rmar_2193</name>
</gene>
<reference evidence="2 3" key="1">
    <citation type="journal article" date="2009" name="Stand. Genomic Sci.">
        <title>Complete genome sequence of Rhodothermus marinus type strain (R-10).</title>
        <authorList>
            <person name="Nolan M."/>
            <person name="Tindall B.J."/>
            <person name="Pomrenke H."/>
            <person name="Lapidus A."/>
            <person name="Copeland A."/>
            <person name="Glavina Del Rio T."/>
            <person name="Lucas S."/>
            <person name="Chen F."/>
            <person name="Tice H."/>
            <person name="Cheng J.F."/>
            <person name="Saunders E."/>
            <person name="Han C."/>
            <person name="Bruce D."/>
            <person name="Goodwin L."/>
            <person name="Chain P."/>
            <person name="Pitluck S."/>
            <person name="Ovchinikova G."/>
            <person name="Pati A."/>
            <person name="Ivanova N."/>
            <person name="Mavromatis K."/>
            <person name="Chen A."/>
            <person name="Palaniappan K."/>
            <person name="Land M."/>
            <person name="Hauser L."/>
            <person name="Chang Y.J."/>
            <person name="Jeffries C.D."/>
            <person name="Brettin T."/>
            <person name="Goker M."/>
            <person name="Bristow J."/>
            <person name="Eisen J.A."/>
            <person name="Markowitz V."/>
            <person name="Hugenholtz P."/>
            <person name="Kyrpides N.C."/>
            <person name="Klenk H.P."/>
            <person name="Detter J.C."/>
        </authorList>
    </citation>
    <scope>NUCLEOTIDE SEQUENCE [LARGE SCALE GENOMIC DNA]</scope>
    <source>
        <strain evidence="3">ATCC 43812 / DSM 4252 / R-10</strain>
    </source>
</reference>
<keyword evidence="3" id="KW-1185">Reference proteome</keyword>
<organism evidence="2 3">
    <name type="scientific">Rhodothermus marinus (strain ATCC 43812 / DSM 4252 / R-10)</name>
    <name type="common">Rhodothermus obamensis</name>
    <dbReference type="NCBI Taxonomy" id="518766"/>
    <lineage>
        <taxon>Bacteria</taxon>
        <taxon>Pseudomonadati</taxon>
        <taxon>Rhodothermota</taxon>
        <taxon>Rhodothermia</taxon>
        <taxon>Rhodothermales</taxon>
        <taxon>Rhodothermaceae</taxon>
        <taxon>Rhodothermus</taxon>
    </lineage>
</organism>
<keyword evidence="1" id="KW-1133">Transmembrane helix</keyword>
<evidence type="ECO:0000313" key="2">
    <source>
        <dbReference type="EMBL" id="ACY49072.1"/>
    </source>
</evidence>
<dbReference type="RefSeq" id="WP_012844682.1">
    <property type="nucleotide sequence ID" value="NC_013501.1"/>
</dbReference>
<dbReference type="KEGG" id="rmr:Rmar_2193"/>
<dbReference type="EMBL" id="CP001807">
    <property type="protein sequence ID" value="ACY49072.1"/>
    <property type="molecule type" value="Genomic_DNA"/>
</dbReference>
<dbReference type="AlphaFoldDB" id="D0MDS8"/>
<name>D0MDS8_RHOM4</name>
<keyword evidence="1" id="KW-0472">Membrane</keyword>
<feature type="transmembrane region" description="Helical" evidence="1">
    <location>
        <begin position="12"/>
        <end position="37"/>
    </location>
</feature>
<dbReference type="Proteomes" id="UP000002221">
    <property type="component" value="Chromosome"/>
</dbReference>
<protein>
    <submittedName>
        <fullName evidence="2">Uncharacterized protein</fullName>
    </submittedName>
</protein>